<dbReference type="AlphaFoldDB" id="A0A1M6MKG4"/>
<reference evidence="1 2" key="1">
    <citation type="submission" date="2016-11" db="EMBL/GenBank/DDBJ databases">
        <authorList>
            <person name="Jaros S."/>
            <person name="Januszkiewicz K."/>
            <person name="Wedrychowicz H."/>
        </authorList>
    </citation>
    <scope>NUCLEOTIDE SEQUENCE [LARGE SCALE GENOMIC DNA]</scope>
    <source>
        <strain evidence="1 2">DSM 14501</strain>
    </source>
</reference>
<keyword evidence="2" id="KW-1185">Reference proteome</keyword>
<evidence type="ECO:0000313" key="2">
    <source>
        <dbReference type="Proteomes" id="UP000184082"/>
    </source>
</evidence>
<dbReference type="RefSeq" id="WP_072965893.1">
    <property type="nucleotide sequence ID" value="NZ_FRAJ01000004.1"/>
</dbReference>
<dbReference type="STRING" id="1121266.SAMN02745883_00591"/>
<organism evidence="1 2">
    <name type="scientific">Caminicella sporogenes DSM 14501</name>
    <dbReference type="NCBI Taxonomy" id="1121266"/>
    <lineage>
        <taxon>Bacteria</taxon>
        <taxon>Bacillati</taxon>
        <taxon>Bacillota</taxon>
        <taxon>Clostridia</taxon>
        <taxon>Peptostreptococcales</taxon>
        <taxon>Caminicellaceae</taxon>
        <taxon>Caminicella</taxon>
    </lineage>
</organism>
<accession>A0A1M6MKG4</accession>
<gene>
    <name evidence="1" type="ORF">SAMN02745883_00591</name>
</gene>
<protein>
    <submittedName>
        <fullName evidence="1">Uncharacterized protein</fullName>
    </submittedName>
</protein>
<sequence length="624" mass="73802">MKRLLSITICMILIYSLFCSFTFALETNGQIDLYEVFSNKKDKAKTEVGSQIYKWSMYLPDDAMIFKSERANYFRMSTNSYQASVTLEINKNESELTLEDLLYKIQNNSRDDIDFWGWGDKEFSVDIVKENGRQPYIRIVKTDQDYDYILVDEAAEEFRDYIENRIYIANNYIYDLTVRMSGEFYREHKEMFEKLVSSFKPYFDKNNPRIKDLSDSVSISREYKNTSYGWKLMISPYWKVKGVPNARYQKFSRVYTDEELNQEDKSLKEKKDEDMKNIENLTVSLISSAQQGETAEKWAQKEIEFLKDNYNSRVYEIIKSESKTGKNFDAYELIVKYNTITNNPYIVHNLYVIGNGYKYLVSAKINEKKYNDENTKANYKKMIDSFKLDRSCLSKMLGKIVAAETLMDLNAVKELKMKKYDFKTKVTKSWNVSKEGFGEDYYYDRFIGFSDDFDFWGSEGVKNYENISAFEPNSNINLDMFAGLNANDMHEIITKEVEAYKDDDEIKMGLAQVKIQSTQHNGAEIYCIEKEYDLEKIQQFVSKDKTKNYDLKNIFNEYKYIIKIDKDIFTEKISIPVANMTDKNKEKIQKIWKNTVINKMNYGNIKYVWKTHKLEEFDDKSQKN</sequence>
<evidence type="ECO:0000313" key="1">
    <source>
        <dbReference type="EMBL" id="SHJ83958.1"/>
    </source>
</evidence>
<dbReference type="EMBL" id="FRAJ01000004">
    <property type="protein sequence ID" value="SHJ83958.1"/>
    <property type="molecule type" value="Genomic_DNA"/>
</dbReference>
<dbReference type="Proteomes" id="UP000184082">
    <property type="component" value="Unassembled WGS sequence"/>
</dbReference>
<proteinExistence type="predicted"/>
<name>A0A1M6MKG4_9FIRM</name>